<dbReference type="VEuPathDB" id="VectorBase:LOC119172717"/>
<evidence type="ECO:0000313" key="1">
    <source>
        <dbReference type="EMBL" id="KAH8024234.1"/>
    </source>
</evidence>
<comment type="caution">
    <text evidence="1">The sequence shown here is derived from an EMBL/GenBank/DDBJ whole genome shotgun (WGS) entry which is preliminary data.</text>
</comment>
<proteinExistence type="predicted"/>
<reference evidence="1" key="1">
    <citation type="journal article" date="2020" name="Cell">
        <title>Large-Scale Comparative Analyses of Tick Genomes Elucidate Their Genetic Diversity and Vector Capacities.</title>
        <authorList>
            <consortium name="Tick Genome and Microbiome Consortium (TIGMIC)"/>
            <person name="Jia N."/>
            <person name="Wang J."/>
            <person name="Shi W."/>
            <person name="Du L."/>
            <person name="Sun Y."/>
            <person name="Zhan W."/>
            <person name="Jiang J.F."/>
            <person name="Wang Q."/>
            <person name="Zhang B."/>
            <person name="Ji P."/>
            <person name="Bell-Sakyi L."/>
            <person name="Cui X.M."/>
            <person name="Yuan T.T."/>
            <person name="Jiang B.G."/>
            <person name="Yang W.F."/>
            <person name="Lam T.T."/>
            <person name="Chang Q.C."/>
            <person name="Ding S.J."/>
            <person name="Wang X.J."/>
            <person name="Zhu J.G."/>
            <person name="Ruan X.D."/>
            <person name="Zhao L."/>
            <person name="Wei J.T."/>
            <person name="Ye R.Z."/>
            <person name="Que T.C."/>
            <person name="Du C.H."/>
            <person name="Zhou Y.H."/>
            <person name="Cheng J.X."/>
            <person name="Dai P.F."/>
            <person name="Guo W.B."/>
            <person name="Han X.H."/>
            <person name="Huang E.J."/>
            <person name="Li L.F."/>
            <person name="Wei W."/>
            <person name="Gao Y.C."/>
            <person name="Liu J.Z."/>
            <person name="Shao H.Z."/>
            <person name="Wang X."/>
            <person name="Wang C.C."/>
            <person name="Yang T.C."/>
            <person name="Huo Q.B."/>
            <person name="Li W."/>
            <person name="Chen H.Y."/>
            <person name="Chen S.E."/>
            <person name="Zhou L.G."/>
            <person name="Ni X.B."/>
            <person name="Tian J.H."/>
            <person name="Sheng Y."/>
            <person name="Liu T."/>
            <person name="Pan Y.S."/>
            <person name="Xia L.Y."/>
            <person name="Li J."/>
            <person name="Zhao F."/>
            <person name="Cao W.C."/>
        </authorList>
    </citation>
    <scope>NUCLEOTIDE SEQUENCE</scope>
    <source>
        <strain evidence="1">Rmic-2018</strain>
    </source>
</reference>
<keyword evidence="2" id="KW-1185">Reference proteome</keyword>
<gene>
    <name evidence="1" type="ORF">HPB51_022337</name>
</gene>
<accession>A0A9J6DQV9</accession>
<protein>
    <submittedName>
        <fullName evidence="1">Uncharacterized protein</fullName>
    </submittedName>
</protein>
<name>A0A9J6DQV9_RHIMP</name>
<reference evidence="1" key="2">
    <citation type="submission" date="2021-09" db="EMBL/GenBank/DDBJ databases">
        <authorList>
            <person name="Jia N."/>
            <person name="Wang J."/>
            <person name="Shi W."/>
            <person name="Du L."/>
            <person name="Sun Y."/>
            <person name="Zhan W."/>
            <person name="Jiang J."/>
            <person name="Wang Q."/>
            <person name="Zhang B."/>
            <person name="Ji P."/>
            <person name="Sakyi L.B."/>
            <person name="Cui X."/>
            <person name="Yuan T."/>
            <person name="Jiang B."/>
            <person name="Yang W."/>
            <person name="Lam T.T.-Y."/>
            <person name="Chang Q."/>
            <person name="Ding S."/>
            <person name="Wang X."/>
            <person name="Zhu J."/>
            <person name="Ruan X."/>
            <person name="Zhao L."/>
            <person name="Wei J."/>
            <person name="Que T."/>
            <person name="Du C."/>
            <person name="Cheng J."/>
            <person name="Dai P."/>
            <person name="Han X."/>
            <person name="Huang E."/>
            <person name="Gao Y."/>
            <person name="Liu J."/>
            <person name="Shao H."/>
            <person name="Ye R."/>
            <person name="Li L."/>
            <person name="Wei W."/>
            <person name="Wang X."/>
            <person name="Wang C."/>
            <person name="Huo Q."/>
            <person name="Li W."/>
            <person name="Guo W."/>
            <person name="Chen H."/>
            <person name="Chen S."/>
            <person name="Zhou L."/>
            <person name="Zhou L."/>
            <person name="Ni X."/>
            <person name="Tian J."/>
            <person name="Zhou Y."/>
            <person name="Sheng Y."/>
            <person name="Liu T."/>
            <person name="Pan Y."/>
            <person name="Xia L."/>
            <person name="Li J."/>
            <person name="Zhao F."/>
            <person name="Cao W."/>
        </authorList>
    </citation>
    <scope>NUCLEOTIDE SEQUENCE</scope>
    <source>
        <strain evidence="1">Rmic-2018</strain>
        <tissue evidence="1">Larvae</tissue>
    </source>
</reference>
<organism evidence="1 2">
    <name type="scientific">Rhipicephalus microplus</name>
    <name type="common">Cattle tick</name>
    <name type="synonym">Boophilus microplus</name>
    <dbReference type="NCBI Taxonomy" id="6941"/>
    <lineage>
        <taxon>Eukaryota</taxon>
        <taxon>Metazoa</taxon>
        <taxon>Ecdysozoa</taxon>
        <taxon>Arthropoda</taxon>
        <taxon>Chelicerata</taxon>
        <taxon>Arachnida</taxon>
        <taxon>Acari</taxon>
        <taxon>Parasitiformes</taxon>
        <taxon>Ixodida</taxon>
        <taxon>Ixodoidea</taxon>
        <taxon>Ixodidae</taxon>
        <taxon>Rhipicephalinae</taxon>
        <taxon>Rhipicephalus</taxon>
        <taxon>Boophilus</taxon>
    </lineage>
</organism>
<sequence>MLPRPGVLPNKASPLYGKQVGEVAVSCSYPALVVRGRPKAALRYSEPSYDATDTTTNTINSDWSAHHRVILDARNIRPRHVAQLKGILSLKGQRAVDSGIAGVGPEPLVCMYQCAENMANEMAPMPDEFCDIVYYQLDERYTFVEWPNSSCIRQLVLAASASKTRKYGITVHSTSQPVNLLVLYTHIWHWPTTQCVVSGPTILSNNLHVPLPAMDTTMELVNAAETPKYVTVLLSLSAIVSRFVMDSGWDNAAMYGSQCVDREAVPYSNVCGETNVLNPGIAPEANVAIAHVYTENGVTLATYETGDTIKSKVDYAYRHLGRRNFGWAIHYLIGSRLNDSCPQIGMEGEDVVATAVLRTKKSWRGWRWLYPL</sequence>
<dbReference type="VEuPathDB" id="VectorBase:LOC119172716"/>
<dbReference type="EMBL" id="JABSTU010000008">
    <property type="protein sequence ID" value="KAH8024234.1"/>
    <property type="molecule type" value="Genomic_DNA"/>
</dbReference>
<dbReference type="AlphaFoldDB" id="A0A9J6DQV9"/>
<evidence type="ECO:0000313" key="2">
    <source>
        <dbReference type="Proteomes" id="UP000821866"/>
    </source>
</evidence>
<dbReference type="Proteomes" id="UP000821866">
    <property type="component" value="Chromosome 6"/>
</dbReference>